<evidence type="ECO:0000313" key="2">
    <source>
        <dbReference type="EMBL" id="QFQ29094.1"/>
    </source>
</evidence>
<dbReference type="Pfam" id="PF10604">
    <property type="entry name" value="Polyketide_cyc2"/>
    <property type="match status" value="1"/>
</dbReference>
<evidence type="ECO:0008006" key="4">
    <source>
        <dbReference type="Google" id="ProtNLM"/>
    </source>
</evidence>
<dbReference type="Gene3D" id="3.30.530.20">
    <property type="match status" value="1"/>
</dbReference>
<evidence type="ECO:0000256" key="1">
    <source>
        <dbReference type="SAM" id="MobiDB-lite"/>
    </source>
</evidence>
<organism evidence="2 3">
    <name type="scientific">Janibacter melonis</name>
    <dbReference type="NCBI Taxonomy" id="262209"/>
    <lineage>
        <taxon>Bacteria</taxon>
        <taxon>Bacillati</taxon>
        <taxon>Actinomycetota</taxon>
        <taxon>Actinomycetes</taxon>
        <taxon>Micrococcales</taxon>
        <taxon>Intrasporangiaceae</taxon>
        <taxon>Janibacter</taxon>
    </lineage>
</organism>
<dbReference type="KEGG" id="jme:EEW87_000315"/>
<accession>A0A5P8FJ85</accession>
<protein>
    <recommendedName>
        <fullName evidence="4">Polyketide cyclase</fullName>
    </recommendedName>
</protein>
<dbReference type="SUPFAM" id="SSF55961">
    <property type="entry name" value="Bet v1-like"/>
    <property type="match status" value="1"/>
</dbReference>
<sequence length="195" mass="21037">MQVDTGISRRDPSGGGTFLLDGASSHPGRQVGHGMDTTDRQLVLCPSIEGSTPMPRAHREIHTDTPPHRVHAYLADFTNATEWDHGTVSCELVEGDGSPGSVYRNVSRFGGREVEVMYTLERADFPHVELTGRNGSTTLHDRIDVREHGAGSTVVYDAELTLSGPLKIATPVMSALFGRLADQTERTLSDAVGSL</sequence>
<dbReference type="Proteomes" id="UP000271708">
    <property type="component" value="Chromosome"/>
</dbReference>
<evidence type="ECO:0000313" key="3">
    <source>
        <dbReference type="Proteomes" id="UP000271708"/>
    </source>
</evidence>
<dbReference type="AlphaFoldDB" id="A0A5P8FJ85"/>
<feature type="region of interest" description="Disordered" evidence="1">
    <location>
        <begin position="1"/>
        <end position="33"/>
    </location>
</feature>
<dbReference type="OrthoDB" id="3371087at2"/>
<gene>
    <name evidence="2" type="ORF">EEW87_000315</name>
</gene>
<dbReference type="InterPro" id="IPR023393">
    <property type="entry name" value="START-like_dom_sf"/>
</dbReference>
<dbReference type="InterPro" id="IPR019587">
    <property type="entry name" value="Polyketide_cyclase/dehydratase"/>
</dbReference>
<dbReference type="EMBL" id="CP044548">
    <property type="protein sequence ID" value="QFQ29094.1"/>
    <property type="molecule type" value="Genomic_DNA"/>
</dbReference>
<proteinExistence type="predicted"/>
<name>A0A5P8FJ85_9MICO</name>
<reference evidence="2 3" key="1">
    <citation type="submission" date="2019-09" db="EMBL/GenBank/DDBJ databases">
        <title>Complete Genome Sequence of Janibacter melonis M714 with both human health impact and industrial applications.</title>
        <authorList>
            <person name="Jin M."/>
            <person name="Zhao Q.R."/>
        </authorList>
    </citation>
    <scope>NUCLEOTIDE SEQUENCE [LARGE SCALE GENOMIC DNA]</scope>
    <source>
        <strain evidence="2 3">M714</strain>
    </source>
</reference>